<dbReference type="Gene3D" id="3.30.70.580">
    <property type="entry name" value="Pseudouridine synthase I, catalytic domain, N-terminal subdomain"/>
    <property type="match status" value="1"/>
</dbReference>
<proteinExistence type="inferred from homology"/>
<comment type="similarity">
    <text evidence="1 4 7">Belongs to the tRNA pseudouridine synthase TruA family.</text>
</comment>
<evidence type="ECO:0000256" key="6">
    <source>
        <dbReference type="PIRSR" id="PIRSR001430-2"/>
    </source>
</evidence>
<evidence type="ECO:0000256" key="1">
    <source>
        <dbReference type="ARBA" id="ARBA00009375"/>
    </source>
</evidence>
<evidence type="ECO:0000313" key="9">
    <source>
        <dbReference type="EMBL" id="QNO48033.1"/>
    </source>
</evidence>
<dbReference type="GO" id="GO:0031119">
    <property type="term" value="P:tRNA pseudouridine synthesis"/>
    <property type="evidence" value="ECO:0007669"/>
    <property type="project" value="UniProtKB-UniRule"/>
</dbReference>
<dbReference type="InterPro" id="IPR020103">
    <property type="entry name" value="PsdUridine_synth_cat_dom_sf"/>
</dbReference>
<dbReference type="GO" id="GO:0160147">
    <property type="term" value="F:tRNA pseudouridine(38-40) synthase activity"/>
    <property type="evidence" value="ECO:0007669"/>
    <property type="project" value="UniProtKB-EC"/>
</dbReference>
<dbReference type="HAMAP" id="MF_00171">
    <property type="entry name" value="TruA"/>
    <property type="match status" value="1"/>
</dbReference>
<dbReference type="InterPro" id="IPR020095">
    <property type="entry name" value="PsdUridine_synth_TruA_C"/>
</dbReference>
<dbReference type="InterPro" id="IPR020094">
    <property type="entry name" value="TruA/RsuA/RluB/E/F_N"/>
</dbReference>
<feature type="active site" description="Nucleophile" evidence="4 5">
    <location>
        <position position="67"/>
    </location>
</feature>
<comment type="catalytic activity">
    <reaction evidence="4 7">
        <text>uridine(38/39/40) in tRNA = pseudouridine(38/39/40) in tRNA</text>
        <dbReference type="Rhea" id="RHEA:22376"/>
        <dbReference type="Rhea" id="RHEA-COMP:10085"/>
        <dbReference type="Rhea" id="RHEA-COMP:10087"/>
        <dbReference type="ChEBI" id="CHEBI:65314"/>
        <dbReference type="ChEBI" id="CHEBI:65315"/>
        <dbReference type="EC" id="5.4.99.12"/>
    </reaction>
</comment>
<dbReference type="EMBL" id="MT631291">
    <property type="protein sequence ID" value="QNO48033.1"/>
    <property type="molecule type" value="Genomic_DNA"/>
</dbReference>
<protein>
    <recommendedName>
        <fullName evidence="4">tRNA pseudouridine synthase A</fullName>
        <ecNumber evidence="4">5.4.99.12</ecNumber>
    </recommendedName>
    <alternativeName>
        <fullName evidence="4">tRNA pseudouridine(38-40) synthase</fullName>
    </alternativeName>
    <alternativeName>
        <fullName evidence="4">tRNA pseudouridylate synthase I</fullName>
    </alternativeName>
    <alternativeName>
        <fullName evidence="4">tRNA-uridine isomerase I</fullName>
    </alternativeName>
</protein>
<dbReference type="GO" id="GO:0003723">
    <property type="term" value="F:RNA binding"/>
    <property type="evidence" value="ECO:0007669"/>
    <property type="project" value="InterPro"/>
</dbReference>
<dbReference type="InterPro" id="IPR001406">
    <property type="entry name" value="PsdUridine_synth_TruA"/>
</dbReference>
<dbReference type="SUPFAM" id="SSF55120">
    <property type="entry name" value="Pseudouridine synthase"/>
    <property type="match status" value="1"/>
</dbReference>
<comment type="caution">
    <text evidence="4">Lacks conserved residue(s) required for the propagation of feature annotation.</text>
</comment>
<evidence type="ECO:0000256" key="7">
    <source>
        <dbReference type="RuleBase" id="RU003792"/>
    </source>
</evidence>
<feature type="domain" description="Pseudouridine synthase I TruA alpha/beta" evidence="8">
    <location>
        <begin position="144"/>
        <end position="244"/>
    </location>
</feature>
<dbReference type="PANTHER" id="PTHR11142:SF0">
    <property type="entry name" value="TRNA PSEUDOURIDINE SYNTHASE-LIKE 1"/>
    <property type="match status" value="1"/>
</dbReference>
<feature type="binding site" evidence="4 6">
    <location>
        <position position="124"/>
    </location>
    <ligand>
        <name>substrate</name>
    </ligand>
</feature>
<evidence type="ECO:0000256" key="5">
    <source>
        <dbReference type="PIRSR" id="PIRSR001430-1"/>
    </source>
</evidence>
<comment type="function">
    <text evidence="4">Formation of pseudouridine at positions 38, 39 and 40 in the anticodon stem and loop of transfer RNAs.</text>
</comment>
<keyword evidence="3 4" id="KW-0413">Isomerase</keyword>
<dbReference type="PIRSF" id="PIRSF001430">
    <property type="entry name" value="tRNA_psdUrid_synth"/>
    <property type="match status" value="1"/>
</dbReference>
<dbReference type="Pfam" id="PF01416">
    <property type="entry name" value="PseudoU_synth_1"/>
    <property type="match status" value="1"/>
</dbReference>
<gene>
    <name evidence="4 9" type="primary">truA</name>
    <name evidence="9" type="ORF">IFFKNINF_00002</name>
</gene>
<evidence type="ECO:0000256" key="2">
    <source>
        <dbReference type="ARBA" id="ARBA00022694"/>
    </source>
</evidence>
<dbReference type="Gene3D" id="3.30.70.660">
    <property type="entry name" value="Pseudouridine synthase I, catalytic domain, C-terminal subdomain"/>
    <property type="match status" value="1"/>
</dbReference>
<accession>A0A7G9YJ49</accession>
<reference evidence="9" key="1">
    <citation type="submission" date="2020-06" db="EMBL/GenBank/DDBJ databases">
        <title>Unique genomic features of the anaerobic methanotrophic archaea.</title>
        <authorList>
            <person name="Chadwick G.L."/>
            <person name="Skennerton C.T."/>
            <person name="Laso-Perez R."/>
            <person name="Leu A.O."/>
            <person name="Speth D.R."/>
            <person name="Yu H."/>
            <person name="Morgan-Lang C."/>
            <person name="Hatzenpichler R."/>
            <person name="Goudeau D."/>
            <person name="Malmstrom R."/>
            <person name="Brazelton W.J."/>
            <person name="Woyke T."/>
            <person name="Hallam S.J."/>
            <person name="Tyson G.W."/>
            <person name="Wegener G."/>
            <person name="Boetius A."/>
            <person name="Orphan V."/>
        </authorList>
    </citation>
    <scope>NUCLEOTIDE SEQUENCE</scope>
</reference>
<dbReference type="AlphaFoldDB" id="A0A7G9YJ49"/>
<sequence length="285" mass="32789">MTPRTNSEKTRIALKLAYIGDRYHGFQIQSNAYAVETEIFASLREAGIASDITELREARYTRSARTDTGVHAFGQVIAFDTESGFGDLLPRIINSRLPDDIWVWAYADVPLGFNARKDAISREYRYFLYDRGYNIDRMRESAFILTGRHDFLNFTKAREDTVRTIDRITIHKRNGFIAIDVAAQSFLWNMVRRIVSALELIGEGTRDRDWLWGLLNFADNADVECQGPKPAPAYGLVLRNVVFDGVEWIVDRYSKRRMKEAFSEMMVRHATMKEIYLDSDSDSGL</sequence>
<name>A0A7G9YJ49_9EURY</name>
<dbReference type="NCBIfam" id="TIGR00071">
    <property type="entry name" value="hisT_truA"/>
    <property type="match status" value="1"/>
</dbReference>
<keyword evidence="2 4" id="KW-0819">tRNA processing</keyword>
<dbReference type="EC" id="5.4.99.12" evidence="4"/>
<dbReference type="PANTHER" id="PTHR11142">
    <property type="entry name" value="PSEUDOURIDYLATE SYNTHASE"/>
    <property type="match status" value="1"/>
</dbReference>
<dbReference type="InterPro" id="IPR020097">
    <property type="entry name" value="PsdUridine_synth_TruA_a/b_dom"/>
</dbReference>
<evidence type="ECO:0000256" key="4">
    <source>
        <dbReference type="HAMAP-Rule" id="MF_00171"/>
    </source>
</evidence>
<organism evidence="9">
    <name type="scientific">Candidatus Methanogaster sp. ANME-2c ERB4</name>
    <dbReference type="NCBI Taxonomy" id="2759911"/>
    <lineage>
        <taxon>Archaea</taxon>
        <taxon>Methanobacteriati</taxon>
        <taxon>Methanobacteriota</taxon>
        <taxon>Stenosarchaea group</taxon>
        <taxon>Methanomicrobia</taxon>
        <taxon>Methanosarcinales</taxon>
        <taxon>ANME-2 cluster</taxon>
        <taxon>Candidatus Methanogasteraceae</taxon>
        <taxon>Candidatus Methanogaster</taxon>
    </lineage>
</organism>
<evidence type="ECO:0000256" key="3">
    <source>
        <dbReference type="ARBA" id="ARBA00023235"/>
    </source>
</evidence>
<evidence type="ECO:0000259" key="8">
    <source>
        <dbReference type="Pfam" id="PF01416"/>
    </source>
</evidence>